<evidence type="ECO:0000256" key="1">
    <source>
        <dbReference type="SAM" id="SignalP"/>
    </source>
</evidence>
<reference evidence="3" key="2">
    <citation type="submission" date="2015-01" db="EMBL/GenBank/DDBJ databases">
        <title>Evolutionary Origins and Diversification of the Mycorrhizal Mutualists.</title>
        <authorList>
            <consortium name="DOE Joint Genome Institute"/>
            <consortium name="Mycorrhizal Genomics Consortium"/>
            <person name="Kohler A."/>
            <person name="Kuo A."/>
            <person name="Nagy L.G."/>
            <person name="Floudas D."/>
            <person name="Copeland A."/>
            <person name="Barry K.W."/>
            <person name="Cichocki N."/>
            <person name="Veneault-Fourrey C."/>
            <person name="LaButti K."/>
            <person name="Lindquist E.A."/>
            <person name="Lipzen A."/>
            <person name="Lundell T."/>
            <person name="Morin E."/>
            <person name="Murat C."/>
            <person name="Riley R."/>
            <person name="Ohm R."/>
            <person name="Sun H."/>
            <person name="Tunlid A."/>
            <person name="Henrissat B."/>
            <person name="Grigoriev I.V."/>
            <person name="Hibbett D.S."/>
            <person name="Martin F."/>
        </authorList>
    </citation>
    <scope>NUCLEOTIDE SEQUENCE [LARGE SCALE GENOMIC DNA]</scope>
    <source>
        <strain evidence="3">h7</strain>
    </source>
</reference>
<name>A0A0C3BGT1_HEBCY</name>
<dbReference type="EMBL" id="KN831811">
    <property type="protein sequence ID" value="KIM35940.1"/>
    <property type="molecule type" value="Genomic_DNA"/>
</dbReference>
<protein>
    <recommendedName>
        <fullName evidence="4">Extracellular membrane protein CFEM domain-containing protein</fullName>
    </recommendedName>
</protein>
<dbReference type="Proteomes" id="UP000053424">
    <property type="component" value="Unassembled WGS sequence"/>
</dbReference>
<dbReference type="HOGENOM" id="CLU_1787088_0_0_1"/>
<evidence type="ECO:0008006" key="4">
    <source>
        <dbReference type="Google" id="ProtNLM"/>
    </source>
</evidence>
<reference evidence="2 3" key="1">
    <citation type="submission" date="2014-04" db="EMBL/GenBank/DDBJ databases">
        <authorList>
            <consortium name="DOE Joint Genome Institute"/>
            <person name="Kuo A."/>
            <person name="Gay G."/>
            <person name="Dore J."/>
            <person name="Kohler A."/>
            <person name="Nagy L.G."/>
            <person name="Floudas D."/>
            <person name="Copeland A."/>
            <person name="Barry K.W."/>
            <person name="Cichocki N."/>
            <person name="Veneault-Fourrey C."/>
            <person name="LaButti K."/>
            <person name="Lindquist E.A."/>
            <person name="Lipzen A."/>
            <person name="Lundell T."/>
            <person name="Morin E."/>
            <person name="Murat C."/>
            <person name="Sun H."/>
            <person name="Tunlid A."/>
            <person name="Henrissat B."/>
            <person name="Grigoriev I.V."/>
            <person name="Hibbett D.S."/>
            <person name="Martin F."/>
            <person name="Nordberg H.P."/>
            <person name="Cantor M.N."/>
            <person name="Hua S.X."/>
        </authorList>
    </citation>
    <scope>NUCLEOTIDE SEQUENCE [LARGE SCALE GENOMIC DNA]</scope>
    <source>
        <strain evidence="3">h7</strain>
    </source>
</reference>
<accession>A0A0C3BGT1</accession>
<gene>
    <name evidence="2" type="ORF">M413DRAFT_32073</name>
</gene>
<evidence type="ECO:0000313" key="3">
    <source>
        <dbReference type="Proteomes" id="UP000053424"/>
    </source>
</evidence>
<evidence type="ECO:0000313" key="2">
    <source>
        <dbReference type="EMBL" id="KIM35940.1"/>
    </source>
</evidence>
<keyword evidence="3" id="KW-1185">Reference proteome</keyword>
<feature type="signal peptide" evidence="1">
    <location>
        <begin position="1"/>
        <end position="20"/>
    </location>
</feature>
<dbReference type="AlphaFoldDB" id="A0A0C3BGT1"/>
<organism evidence="2 3">
    <name type="scientific">Hebeloma cylindrosporum</name>
    <dbReference type="NCBI Taxonomy" id="76867"/>
    <lineage>
        <taxon>Eukaryota</taxon>
        <taxon>Fungi</taxon>
        <taxon>Dikarya</taxon>
        <taxon>Basidiomycota</taxon>
        <taxon>Agaricomycotina</taxon>
        <taxon>Agaricomycetes</taxon>
        <taxon>Agaricomycetidae</taxon>
        <taxon>Agaricales</taxon>
        <taxon>Agaricineae</taxon>
        <taxon>Hymenogastraceae</taxon>
        <taxon>Hebeloma</taxon>
    </lineage>
</organism>
<keyword evidence="1" id="KW-0732">Signal</keyword>
<feature type="chain" id="PRO_5002172677" description="Extracellular membrane protein CFEM domain-containing protein" evidence="1">
    <location>
        <begin position="21"/>
        <end position="145"/>
    </location>
</feature>
<proteinExistence type="predicted"/>
<sequence length="145" mass="15923">MIACFTIAASIFMAVSPVLAEPISSPSTLFGRQVSANIPTECLTGQCKPYYDAIGALYQNNCLSADCRCTTDVANKAKTCAQCIIDANVAGSFNRTAAQNDFDGKSKLPLHFSLVSCNPSFTSRVSENLRVKRPPHFRHLTIWWW</sequence>